<dbReference type="InterPro" id="IPR051094">
    <property type="entry name" value="Diverse_Catalytic_Enzymes"/>
</dbReference>
<evidence type="ECO:0000256" key="5">
    <source>
        <dbReference type="ARBA" id="ARBA00023004"/>
    </source>
</evidence>
<evidence type="ECO:0000256" key="3">
    <source>
        <dbReference type="ARBA" id="ARBA00022741"/>
    </source>
</evidence>
<reference evidence="8 9" key="1">
    <citation type="journal article" date="2015" name="Genome Announc.">
        <title>Expanding the biotechnology potential of lactobacilli through comparative genomics of 213 strains and associated genera.</title>
        <authorList>
            <person name="Sun Z."/>
            <person name="Harris H.M."/>
            <person name="McCann A."/>
            <person name="Guo C."/>
            <person name="Argimon S."/>
            <person name="Zhang W."/>
            <person name="Yang X."/>
            <person name="Jeffery I.B."/>
            <person name="Cooney J.C."/>
            <person name="Kagawa T.F."/>
            <person name="Liu W."/>
            <person name="Song Y."/>
            <person name="Salvetti E."/>
            <person name="Wrobel A."/>
            <person name="Rasinkangas P."/>
            <person name="Parkhill J."/>
            <person name="Rea M.C."/>
            <person name="O'Sullivan O."/>
            <person name="Ritari J."/>
            <person name="Douillard F.P."/>
            <person name="Paul Ross R."/>
            <person name="Yang R."/>
            <person name="Briner A.E."/>
            <person name="Felis G.E."/>
            <person name="de Vos W.M."/>
            <person name="Barrangou R."/>
            <person name="Klaenhammer T.R."/>
            <person name="Caufield P.W."/>
            <person name="Cui Y."/>
            <person name="Zhang H."/>
            <person name="O'Toole P.W."/>
        </authorList>
    </citation>
    <scope>NUCLEOTIDE SEQUENCE [LARGE SCALE GENOMIC DNA]</scope>
    <source>
        <strain evidence="8 9">DSM 20690</strain>
    </source>
</reference>
<name>A0A0R2JPR8_9LACO</name>
<keyword evidence="2" id="KW-0479">Metal-binding</keyword>
<proteinExistence type="predicted"/>
<dbReference type="InterPro" id="IPR003607">
    <property type="entry name" value="HD/PDEase_dom"/>
</dbReference>
<keyword evidence="5" id="KW-0408">Iron</keyword>
<dbReference type="EMBL" id="JQBT01000032">
    <property type="protein sequence ID" value="KRN79089.1"/>
    <property type="molecule type" value="Genomic_DNA"/>
</dbReference>
<dbReference type="PATRIC" id="fig|1122148.6.peg.514"/>
<comment type="caution">
    <text evidence="8">The sequence shown here is derived from an EMBL/GenBank/DDBJ whole genome shotgun (WGS) entry which is preliminary data.</text>
</comment>
<keyword evidence="9" id="KW-1185">Reference proteome</keyword>
<dbReference type="InterPro" id="IPR006674">
    <property type="entry name" value="HD_domain"/>
</dbReference>
<dbReference type="EC" id="3.6.1.41" evidence="1"/>
<dbReference type="NCBIfam" id="TIGR00488">
    <property type="entry name" value="bis(5'-nucleosyl)-tetraphosphatase (symmetrical) YqeK"/>
    <property type="match status" value="1"/>
</dbReference>
<dbReference type="STRING" id="53444.AYR59_05920"/>
<dbReference type="GeneID" id="61250375"/>
<dbReference type="RefSeq" id="WP_056997630.1">
    <property type="nucleotide sequence ID" value="NZ_FUXS01000001.1"/>
</dbReference>
<organism evidence="8 9">
    <name type="scientific">Fructilactobacillus lindneri DSM 20690 = JCM 11027</name>
    <dbReference type="NCBI Taxonomy" id="1122148"/>
    <lineage>
        <taxon>Bacteria</taxon>
        <taxon>Bacillati</taxon>
        <taxon>Bacillota</taxon>
        <taxon>Bacilli</taxon>
        <taxon>Lactobacillales</taxon>
        <taxon>Lactobacillaceae</taxon>
        <taxon>Fructilactobacillus</taxon>
    </lineage>
</organism>
<evidence type="ECO:0000256" key="6">
    <source>
        <dbReference type="ARBA" id="ARBA00049417"/>
    </source>
</evidence>
<dbReference type="OrthoDB" id="9782134at2"/>
<feature type="domain" description="HD" evidence="7">
    <location>
        <begin position="31"/>
        <end position="145"/>
    </location>
</feature>
<evidence type="ECO:0000259" key="7">
    <source>
        <dbReference type="PROSITE" id="PS51831"/>
    </source>
</evidence>
<accession>A0A0R2JPR8</accession>
<dbReference type="AlphaFoldDB" id="A0A0R2JPR8"/>
<evidence type="ECO:0000313" key="9">
    <source>
        <dbReference type="Proteomes" id="UP000051565"/>
    </source>
</evidence>
<dbReference type="SMART" id="SM00471">
    <property type="entry name" value="HDc"/>
    <property type="match status" value="1"/>
</dbReference>
<keyword evidence="3" id="KW-0547">Nucleotide-binding</keyword>
<dbReference type="InterPro" id="IPR005249">
    <property type="entry name" value="YqeK"/>
</dbReference>
<dbReference type="GO" id="GO:0000166">
    <property type="term" value="F:nucleotide binding"/>
    <property type="evidence" value="ECO:0007669"/>
    <property type="project" value="UniProtKB-KW"/>
</dbReference>
<evidence type="ECO:0000256" key="1">
    <source>
        <dbReference type="ARBA" id="ARBA00012506"/>
    </source>
</evidence>
<dbReference type="Pfam" id="PF01966">
    <property type="entry name" value="HD"/>
    <property type="match status" value="1"/>
</dbReference>
<dbReference type="GO" id="GO:0008803">
    <property type="term" value="F:bis(5'-nucleosyl)-tetraphosphatase (symmetrical) activity"/>
    <property type="evidence" value="ECO:0007669"/>
    <property type="project" value="UniProtKB-EC"/>
</dbReference>
<gene>
    <name evidence="8" type="ORF">IV52_GL000494</name>
</gene>
<dbReference type="SUPFAM" id="SSF109604">
    <property type="entry name" value="HD-domain/PDEase-like"/>
    <property type="match status" value="1"/>
</dbReference>
<sequence>MNENKLDYQKYSSYSRDEIIAKMKKVLKHERFEHCLRVEQVAIDLARENEFDETVAGLAGLVHDYAKQRSSNDFEKAIYEYHLDLDLLNYGKSIWHGYVGYLFVQHELGINDVRILNAVKYHTIGAPDMGICAQIVYMADYIEPNRTFAGVEEARRLTHDNLWRGVVYQNQNTMDFLIKKGKAIYPAAVIAYNSIVAGIK</sequence>
<protein>
    <recommendedName>
        <fullName evidence="1">bis(5'-nucleosyl)-tetraphosphatase (symmetrical)</fullName>
        <ecNumber evidence="1">3.6.1.41</ecNumber>
    </recommendedName>
</protein>
<dbReference type="Proteomes" id="UP000051565">
    <property type="component" value="Unassembled WGS sequence"/>
</dbReference>
<evidence type="ECO:0000313" key="8">
    <source>
        <dbReference type="EMBL" id="KRN79089.1"/>
    </source>
</evidence>
<evidence type="ECO:0000256" key="4">
    <source>
        <dbReference type="ARBA" id="ARBA00022801"/>
    </source>
</evidence>
<dbReference type="GO" id="GO:0046872">
    <property type="term" value="F:metal ion binding"/>
    <property type="evidence" value="ECO:0007669"/>
    <property type="project" value="UniProtKB-KW"/>
</dbReference>
<dbReference type="PROSITE" id="PS51831">
    <property type="entry name" value="HD"/>
    <property type="match status" value="1"/>
</dbReference>
<dbReference type="Gene3D" id="1.10.3210.10">
    <property type="entry name" value="Hypothetical protein af1432"/>
    <property type="match status" value="1"/>
</dbReference>
<dbReference type="PANTHER" id="PTHR35795:SF1">
    <property type="entry name" value="BIS(5'-NUCLEOSYL)-TETRAPHOSPHATASE, SYMMETRICAL"/>
    <property type="match status" value="1"/>
</dbReference>
<dbReference type="PANTHER" id="PTHR35795">
    <property type="entry name" value="SLR1885 PROTEIN"/>
    <property type="match status" value="1"/>
</dbReference>
<evidence type="ECO:0000256" key="2">
    <source>
        <dbReference type="ARBA" id="ARBA00022723"/>
    </source>
</evidence>
<keyword evidence="4" id="KW-0378">Hydrolase</keyword>
<comment type="catalytic activity">
    <reaction evidence="6">
        <text>P(1),P(4)-bis(5'-adenosyl) tetraphosphate + H2O = 2 ADP + 2 H(+)</text>
        <dbReference type="Rhea" id="RHEA:24252"/>
        <dbReference type="ChEBI" id="CHEBI:15377"/>
        <dbReference type="ChEBI" id="CHEBI:15378"/>
        <dbReference type="ChEBI" id="CHEBI:58141"/>
        <dbReference type="ChEBI" id="CHEBI:456216"/>
        <dbReference type="EC" id="3.6.1.41"/>
    </reaction>
</comment>
<dbReference type="CDD" id="cd00077">
    <property type="entry name" value="HDc"/>
    <property type="match status" value="1"/>
</dbReference>